<evidence type="ECO:0000313" key="3">
    <source>
        <dbReference type="Proteomes" id="UP000053283"/>
    </source>
</evidence>
<dbReference type="EMBL" id="KL410400">
    <property type="protein sequence ID" value="KFQ96441.1"/>
    <property type="molecule type" value="Genomic_DNA"/>
</dbReference>
<reference evidence="2 3" key="1">
    <citation type="submission" date="2014-04" db="EMBL/GenBank/DDBJ databases">
        <title>Genome evolution of avian class.</title>
        <authorList>
            <person name="Zhang G."/>
            <person name="Li C."/>
        </authorList>
    </citation>
    <scope>NUCLEOTIDE SEQUENCE [LARGE SCALE GENOMIC DNA]</scope>
    <source>
        <strain evidence="2">BGI_Y956</strain>
    </source>
</reference>
<dbReference type="AlphaFoldDB" id="A0A091V0J6"/>
<protein>
    <submittedName>
        <fullName evidence="2">Coiled-coil domain-containing protein 81</fullName>
    </submittedName>
</protein>
<dbReference type="Pfam" id="PF18289">
    <property type="entry name" value="HU-CCDC81_euk_2"/>
    <property type="match status" value="1"/>
</dbReference>
<accession>A0A091V0J6</accession>
<evidence type="ECO:0000313" key="2">
    <source>
        <dbReference type="EMBL" id="KFQ96441.1"/>
    </source>
</evidence>
<sequence length="93" mass="10545">LGGLFAEDLEAAEVIYTEVALRLHVPKEKVLKCIKATVKVFVWALSKGKNFDFVFKNVGILLCREGRVTMRFFENLLREVDKTGKLANAFLQV</sequence>
<feature type="domain" description="CCDC81 HU" evidence="1">
    <location>
        <begin position="11"/>
        <end position="84"/>
    </location>
</feature>
<gene>
    <name evidence="2" type="ORF">Y956_11480</name>
</gene>
<name>A0A091V0J6_NIPNI</name>
<dbReference type="Proteomes" id="UP000053283">
    <property type="component" value="Unassembled WGS sequence"/>
</dbReference>
<organism evidence="2 3">
    <name type="scientific">Nipponia nippon</name>
    <name type="common">Crested ibis</name>
    <name type="synonym">Ibis nippon</name>
    <dbReference type="NCBI Taxonomy" id="128390"/>
    <lineage>
        <taxon>Eukaryota</taxon>
        <taxon>Metazoa</taxon>
        <taxon>Chordata</taxon>
        <taxon>Craniata</taxon>
        <taxon>Vertebrata</taxon>
        <taxon>Euteleostomi</taxon>
        <taxon>Archelosauria</taxon>
        <taxon>Archosauria</taxon>
        <taxon>Dinosauria</taxon>
        <taxon>Saurischia</taxon>
        <taxon>Theropoda</taxon>
        <taxon>Coelurosauria</taxon>
        <taxon>Aves</taxon>
        <taxon>Neognathae</taxon>
        <taxon>Neoaves</taxon>
        <taxon>Aequornithes</taxon>
        <taxon>Pelecaniformes</taxon>
        <taxon>Threskiornithidae</taxon>
        <taxon>Nipponia</taxon>
    </lineage>
</organism>
<feature type="non-terminal residue" evidence="2">
    <location>
        <position position="1"/>
    </location>
</feature>
<dbReference type="InterPro" id="IPR040673">
    <property type="entry name" value="CCDC81_HU_dom_2"/>
</dbReference>
<evidence type="ECO:0000259" key="1">
    <source>
        <dbReference type="Pfam" id="PF18289"/>
    </source>
</evidence>
<feature type="non-terminal residue" evidence="2">
    <location>
        <position position="93"/>
    </location>
</feature>
<keyword evidence="3" id="KW-1185">Reference proteome</keyword>
<proteinExistence type="predicted"/>